<feature type="region of interest" description="Disordered" evidence="1">
    <location>
        <begin position="50"/>
        <end position="85"/>
    </location>
</feature>
<keyword evidence="4" id="KW-1185">Reference proteome</keyword>
<sequence length="281" mass="29489">MRVLVALVVSVLVATSTPLSAQAHAQAAAGGCTAIEQATTGCANTGTEIVIDGSQEDPGTSPIGDSDPGTDGGWTPPADWTPPPEFDFAQCLNNWDSYIRCFRATEETEEETPETTTEPTIPAITINDVARFAPAGPVITGEPDNVGVVGLPTNFVATASVHTVNDSLFGFPVTVRFTPSGYDFRFGDGTTATTSTGGRSWADLGQAQFTPTPTSHTYKERGMYSAQVDVRYTAEVDFGVGWFPIAGEVTAAGPPQEIRIFEAHTALVAHTCQQAPDSPGC</sequence>
<dbReference type="Gene3D" id="2.60.40.10">
    <property type="entry name" value="Immunoglobulins"/>
    <property type="match status" value="1"/>
</dbReference>
<dbReference type="PROSITE" id="PS51257">
    <property type="entry name" value="PROKAR_LIPOPROTEIN"/>
    <property type="match status" value="1"/>
</dbReference>
<name>A0ABV3LEV0_9MICO</name>
<comment type="caution">
    <text evidence="3">The sequence shown here is derived from an EMBL/GenBank/DDBJ whole genome shotgun (WGS) entry which is preliminary data.</text>
</comment>
<proteinExistence type="predicted"/>
<organism evidence="3 4">
    <name type="scientific">Microbacterium profundi</name>
    <dbReference type="NCBI Taxonomy" id="450380"/>
    <lineage>
        <taxon>Bacteria</taxon>
        <taxon>Bacillati</taxon>
        <taxon>Actinomycetota</taxon>
        <taxon>Actinomycetes</taxon>
        <taxon>Micrococcales</taxon>
        <taxon>Microbacteriaceae</taxon>
        <taxon>Microbacterium</taxon>
    </lineage>
</organism>
<evidence type="ECO:0008006" key="5">
    <source>
        <dbReference type="Google" id="ProtNLM"/>
    </source>
</evidence>
<accession>A0ABV3LEV0</accession>
<gene>
    <name evidence="3" type="ORF">AB0301_04620</name>
</gene>
<evidence type="ECO:0000313" key="4">
    <source>
        <dbReference type="Proteomes" id="UP001553715"/>
    </source>
</evidence>
<protein>
    <recommendedName>
        <fullName evidence="5">PKD domain-containing protein</fullName>
    </recommendedName>
</protein>
<keyword evidence="2" id="KW-0732">Signal</keyword>
<reference evidence="3 4" key="1">
    <citation type="submission" date="2024-06" db="EMBL/GenBank/DDBJ databases">
        <title>The Natural Products Discovery Center: Release of the First 8490 Sequenced Strains for Exploring Actinobacteria Biosynthetic Diversity.</title>
        <authorList>
            <person name="Kalkreuter E."/>
            <person name="Kautsar S.A."/>
            <person name="Yang D."/>
            <person name="Bader C.D."/>
            <person name="Teijaro C.N."/>
            <person name="Fluegel L."/>
            <person name="Davis C.M."/>
            <person name="Simpson J.R."/>
            <person name="Lauterbach L."/>
            <person name="Steele A.D."/>
            <person name="Gui C."/>
            <person name="Meng S."/>
            <person name="Li G."/>
            <person name="Viehrig K."/>
            <person name="Ye F."/>
            <person name="Su P."/>
            <person name="Kiefer A.F."/>
            <person name="Nichols A."/>
            <person name="Cepeda A.J."/>
            <person name="Yan W."/>
            <person name="Fan B."/>
            <person name="Jiang Y."/>
            <person name="Adhikari A."/>
            <person name="Zheng C.-J."/>
            <person name="Schuster L."/>
            <person name="Cowan T.M."/>
            <person name="Smanski M.J."/>
            <person name="Chevrette M.G."/>
            <person name="De Carvalho L.P.S."/>
            <person name="Shen B."/>
        </authorList>
    </citation>
    <scope>NUCLEOTIDE SEQUENCE [LARGE SCALE GENOMIC DNA]</scope>
    <source>
        <strain evidence="3 4">NPDC077434</strain>
    </source>
</reference>
<evidence type="ECO:0000256" key="2">
    <source>
        <dbReference type="SAM" id="SignalP"/>
    </source>
</evidence>
<dbReference type="Proteomes" id="UP001553715">
    <property type="component" value="Unassembled WGS sequence"/>
</dbReference>
<feature type="signal peptide" evidence="2">
    <location>
        <begin position="1"/>
        <end position="21"/>
    </location>
</feature>
<dbReference type="InterPro" id="IPR013783">
    <property type="entry name" value="Ig-like_fold"/>
</dbReference>
<evidence type="ECO:0000256" key="1">
    <source>
        <dbReference type="SAM" id="MobiDB-lite"/>
    </source>
</evidence>
<dbReference type="RefSeq" id="WP_366232570.1">
    <property type="nucleotide sequence ID" value="NZ_JBFBMH010000004.1"/>
</dbReference>
<dbReference type="EMBL" id="JBFBMH010000004">
    <property type="protein sequence ID" value="MEW1974353.1"/>
    <property type="molecule type" value="Genomic_DNA"/>
</dbReference>
<evidence type="ECO:0000313" key="3">
    <source>
        <dbReference type="EMBL" id="MEW1974353.1"/>
    </source>
</evidence>
<feature type="chain" id="PRO_5046043481" description="PKD domain-containing protein" evidence="2">
    <location>
        <begin position="22"/>
        <end position="281"/>
    </location>
</feature>